<keyword evidence="2" id="KW-1185">Reference proteome</keyword>
<sequence>MRSQCPMHSFTYFIPSHPQFHPPPVPPPTAYVALSPPQNFSCTPGNIITALPVLDFELMTFQQM</sequence>
<comment type="caution">
    <text evidence="1">The sequence shown here is derived from an EMBL/GenBank/DDBJ whole genome shotgun (WGS) entry which is preliminary data.</text>
</comment>
<reference evidence="1 2" key="1">
    <citation type="submission" date="2018-02" db="EMBL/GenBank/DDBJ databases">
        <title>Draft genome of wild Prunus yedoensis var. nudiflora.</title>
        <authorList>
            <person name="Baek S."/>
            <person name="Kim J.-H."/>
            <person name="Choi K."/>
            <person name="Kim G.-B."/>
            <person name="Cho A."/>
            <person name="Jang H."/>
            <person name="Shin C.-H."/>
            <person name="Yu H.-J."/>
            <person name="Mun J.-H."/>
        </authorList>
    </citation>
    <scope>NUCLEOTIDE SEQUENCE [LARGE SCALE GENOMIC DNA]</scope>
    <source>
        <strain evidence="2">cv. Jeju island</strain>
        <tissue evidence="1">Leaf</tissue>
    </source>
</reference>
<dbReference type="AlphaFoldDB" id="A0A314ZW08"/>
<accession>A0A314ZW08</accession>
<dbReference type="Proteomes" id="UP000250321">
    <property type="component" value="Unassembled WGS sequence"/>
</dbReference>
<dbReference type="EMBL" id="PJQY01000010">
    <property type="protein sequence ID" value="PQQ21458.1"/>
    <property type="molecule type" value="Genomic_DNA"/>
</dbReference>
<evidence type="ECO:0000313" key="1">
    <source>
        <dbReference type="EMBL" id="PQQ21458.1"/>
    </source>
</evidence>
<protein>
    <submittedName>
        <fullName evidence="1">Uncharacterized protein</fullName>
    </submittedName>
</protein>
<organism evidence="1 2">
    <name type="scientific">Prunus yedoensis var. nudiflora</name>
    <dbReference type="NCBI Taxonomy" id="2094558"/>
    <lineage>
        <taxon>Eukaryota</taxon>
        <taxon>Viridiplantae</taxon>
        <taxon>Streptophyta</taxon>
        <taxon>Embryophyta</taxon>
        <taxon>Tracheophyta</taxon>
        <taxon>Spermatophyta</taxon>
        <taxon>Magnoliopsida</taxon>
        <taxon>eudicotyledons</taxon>
        <taxon>Gunneridae</taxon>
        <taxon>Pentapetalae</taxon>
        <taxon>rosids</taxon>
        <taxon>fabids</taxon>
        <taxon>Rosales</taxon>
        <taxon>Rosaceae</taxon>
        <taxon>Amygdaloideae</taxon>
        <taxon>Amygdaleae</taxon>
        <taxon>Prunus</taxon>
    </lineage>
</organism>
<gene>
    <name evidence="1" type="ORF">Pyn_04625</name>
</gene>
<evidence type="ECO:0000313" key="2">
    <source>
        <dbReference type="Proteomes" id="UP000250321"/>
    </source>
</evidence>
<name>A0A314ZW08_PRUYE</name>
<proteinExistence type="predicted"/>